<dbReference type="EMBL" id="GL451230">
    <property type="protein sequence ID" value="EFN79665.1"/>
    <property type="molecule type" value="Genomic_DNA"/>
</dbReference>
<evidence type="ECO:0000313" key="1">
    <source>
        <dbReference type="EMBL" id="EFN79665.1"/>
    </source>
</evidence>
<evidence type="ECO:0008006" key="3">
    <source>
        <dbReference type="Google" id="ProtNLM"/>
    </source>
</evidence>
<reference evidence="1 2" key="1">
    <citation type="journal article" date="2010" name="Science">
        <title>Genomic comparison of the ants Camponotus floridanus and Harpegnathos saltator.</title>
        <authorList>
            <person name="Bonasio R."/>
            <person name="Zhang G."/>
            <person name="Ye C."/>
            <person name="Mutti N.S."/>
            <person name="Fang X."/>
            <person name="Qin N."/>
            <person name="Donahue G."/>
            <person name="Yang P."/>
            <person name="Li Q."/>
            <person name="Li C."/>
            <person name="Zhang P."/>
            <person name="Huang Z."/>
            <person name="Berger S.L."/>
            <person name="Reinberg D."/>
            <person name="Wang J."/>
            <person name="Liebig J."/>
        </authorList>
    </citation>
    <scope>NUCLEOTIDE SEQUENCE [LARGE SCALE GENOMIC DNA]</scope>
    <source>
        <strain evidence="1 2">R22 G/1</strain>
    </source>
</reference>
<dbReference type="OrthoDB" id="19493at2759"/>
<evidence type="ECO:0000313" key="2">
    <source>
        <dbReference type="Proteomes" id="UP000008237"/>
    </source>
</evidence>
<keyword evidence="2" id="KW-1185">Reference proteome</keyword>
<sequence length="89" mass="10074">MCSLQVREQLAKAIEKDTRRPVNVNMFGTGAHHWGMRHQTKSLACPCCTLSLQTPILLGNKGVAIFRCGHAYHVNCMIERKLTRCNLHQ</sequence>
<organism evidence="2">
    <name type="scientific">Harpegnathos saltator</name>
    <name type="common">Jerdon's jumping ant</name>
    <dbReference type="NCBI Taxonomy" id="610380"/>
    <lineage>
        <taxon>Eukaryota</taxon>
        <taxon>Metazoa</taxon>
        <taxon>Ecdysozoa</taxon>
        <taxon>Arthropoda</taxon>
        <taxon>Hexapoda</taxon>
        <taxon>Insecta</taxon>
        <taxon>Pterygota</taxon>
        <taxon>Neoptera</taxon>
        <taxon>Endopterygota</taxon>
        <taxon>Hymenoptera</taxon>
        <taxon>Apocrita</taxon>
        <taxon>Aculeata</taxon>
        <taxon>Formicoidea</taxon>
        <taxon>Formicidae</taxon>
        <taxon>Ponerinae</taxon>
        <taxon>Ponerini</taxon>
        <taxon>Harpegnathos</taxon>
    </lineage>
</organism>
<dbReference type="STRING" id="610380.E2BX82"/>
<dbReference type="InParanoid" id="E2BX82"/>
<accession>E2BX82</accession>
<protein>
    <recommendedName>
        <fullName evidence="3">RING-type domain-containing protein</fullName>
    </recommendedName>
</protein>
<name>E2BX82_HARSA</name>
<proteinExistence type="predicted"/>
<dbReference type="AlphaFoldDB" id="E2BX82"/>
<gene>
    <name evidence="1" type="ORF">EAI_13773</name>
</gene>
<dbReference type="Proteomes" id="UP000008237">
    <property type="component" value="Unassembled WGS sequence"/>
</dbReference>